<dbReference type="InterPro" id="IPR053557">
    <property type="entry name" value="Molybdopterin-Qrc_component"/>
</dbReference>
<dbReference type="PANTHER" id="PTHR43742:SF9">
    <property type="entry name" value="TETRATHIONATE REDUCTASE SUBUNIT A"/>
    <property type="match status" value="1"/>
</dbReference>
<keyword evidence="6" id="KW-0560">Oxidoreductase</keyword>
<accession>A0A921DQU7</accession>
<keyword evidence="5" id="KW-0732">Signal</keyword>
<dbReference type="InterPro" id="IPR009010">
    <property type="entry name" value="Asp_de-COase-like_dom_sf"/>
</dbReference>
<keyword evidence="4" id="KW-0479">Metal-binding</keyword>
<evidence type="ECO:0000256" key="6">
    <source>
        <dbReference type="ARBA" id="ARBA00023002"/>
    </source>
</evidence>
<dbReference type="SUPFAM" id="SSF53706">
    <property type="entry name" value="Formate dehydrogenase/DMSO reductase, domains 1-3"/>
    <property type="match status" value="1"/>
</dbReference>
<feature type="domain" description="4Fe-4S Mo/W bis-MGD-type" evidence="9">
    <location>
        <begin position="48"/>
        <end position="104"/>
    </location>
</feature>
<evidence type="ECO:0000256" key="7">
    <source>
        <dbReference type="ARBA" id="ARBA00023004"/>
    </source>
</evidence>
<reference evidence="10" key="1">
    <citation type="journal article" date="2021" name="PeerJ">
        <title>Extensive microbial diversity within the chicken gut microbiome revealed by metagenomics and culture.</title>
        <authorList>
            <person name="Gilroy R."/>
            <person name="Ravi A."/>
            <person name="Getino M."/>
            <person name="Pursley I."/>
            <person name="Horton D.L."/>
            <person name="Alikhan N.F."/>
            <person name="Baker D."/>
            <person name="Gharbi K."/>
            <person name="Hall N."/>
            <person name="Watson M."/>
            <person name="Adriaenssens E.M."/>
            <person name="Foster-Nyarko E."/>
            <person name="Jarju S."/>
            <person name="Secka A."/>
            <person name="Antonio M."/>
            <person name="Oren A."/>
            <person name="Chaudhuri R.R."/>
            <person name="La Ragione R."/>
            <person name="Hildebrand F."/>
            <person name="Pallen M.J."/>
        </authorList>
    </citation>
    <scope>NUCLEOTIDE SEQUENCE</scope>
    <source>
        <strain evidence="10">ChiGjej2B2-19336</strain>
    </source>
</reference>
<dbReference type="Gene3D" id="3.40.50.740">
    <property type="match status" value="1"/>
</dbReference>
<proteinExistence type="inferred from homology"/>
<evidence type="ECO:0000313" key="10">
    <source>
        <dbReference type="EMBL" id="HJD96904.1"/>
    </source>
</evidence>
<dbReference type="GO" id="GO:0046872">
    <property type="term" value="F:metal ion binding"/>
    <property type="evidence" value="ECO:0007669"/>
    <property type="project" value="UniProtKB-KW"/>
</dbReference>
<dbReference type="GO" id="GO:0016491">
    <property type="term" value="F:oxidoreductase activity"/>
    <property type="evidence" value="ECO:0007669"/>
    <property type="project" value="UniProtKB-KW"/>
</dbReference>
<comment type="similarity">
    <text evidence="1">Belongs to the prokaryotic molybdopterin-containing oxidoreductase family.</text>
</comment>
<keyword evidence="3" id="KW-0500">Molybdenum</keyword>
<dbReference type="GO" id="GO:0051539">
    <property type="term" value="F:4 iron, 4 sulfur cluster binding"/>
    <property type="evidence" value="ECO:0007669"/>
    <property type="project" value="UniProtKB-KW"/>
</dbReference>
<name>A0A921DQU7_9BACT</name>
<evidence type="ECO:0000313" key="11">
    <source>
        <dbReference type="Proteomes" id="UP000698963"/>
    </source>
</evidence>
<evidence type="ECO:0000256" key="1">
    <source>
        <dbReference type="ARBA" id="ARBA00010312"/>
    </source>
</evidence>
<dbReference type="NCBIfam" id="NF041783">
    <property type="entry name" value="mnquin_red_QrcB"/>
    <property type="match status" value="1"/>
</dbReference>
<reference evidence="10" key="2">
    <citation type="submission" date="2021-09" db="EMBL/GenBank/DDBJ databases">
        <authorList>
            <person name="Gilroy R."/>
        </authorList>
    </citation>
    <scope>NUCLEOTIDE SEQUENCE</scope>
    <source>
        <strain evidence="10">ChiGjej2B2-19336</strain>
    </source>
</reference>
<keyword evidence="8" id="KW-0411">Iron-sulfur</keyword>
<dbReference type="InterPro" id="IPR006657">
    <property type="entry name" value="MoPterin_dinucl-bd_dom"/>
</dbReference>
<protein>
    <submittedName>
        <fullName evidence="10">Molybdopterin-dependent oxidoreductase</fullName>
    </submittedName>
</protein>
<dbReference type="Gene3D" id="3.40.228.10">
    <property type="entry name" value="Dimethylsulfoxide Reductase, domain 2"/>
    <property type="match status" value="1"/>
</dbReference>
<dbReference type="InterPro" id="IPR006963">
    <property type="entry name" value="Mopterin_OxRdtase_4Fe-4S_dom"/>
</dbReference>
<gene>
    <name evidence="10" type="ORF">K8W16_04585</name>
</gene>
<dbReference type="GO" id="GO:0043546">
    <property type="term" value="F:molybdopterin cofactor binding"/>
    <property type="evidence" value="ECO:0007669"/>
    <property type="project" value="InterPro"/>
</dbReference>
<evidence type="ECO:0000259" key="9">
    <source>
        <dbReference type="PROSITE" id="PS51669"/>
    </source>
</evidence>
<dbReference type="InterPro" id="IPR050612">
    <property type="entry name" value="Prok_Mopterin_Oxidored"/>
</dbReference>
<dbReference type="Gene3D" id="2.40.40.20">
    <property type="match status" value="1"/>
</dbReference>
<sequence>MDRRGFLKFAAGGTVGLVASPIIWNTLYDAVYWTQNWGWIPRVPKGESRYLPTVSKLCPSGTGFLVRTVSGTPVRTVGDRNNPVTHGAITALAAAEAELRVSPARIKTPLRRSADGAYVAVTWAEAERLLKEKMQAAGSSVAAVSGDPTSSINEVLSSMLNQKGSSDFYFMPGDEQPAALAWEAMGGQGRLGYDMEGSDCILAVGAPVLESWGVVAANRSLFNRTHPVAGEATQKLLYAGAVQNNTAAGADLWLPMKSGTDMALMLGLARLLIKAGKKNFAAGLGNFAAFAEAYTPEKVASITGVPAARLEEAAKMLVAAKRPLVIAGSALGSGGAAGPVMAAVALNMLLGSVNRQGGMVDMPFPVAVVDHAAAYRATIKKNLVDYTQAVAAGKAAAPAFLLVYAANPVYALPADSGVKETIAKAGFSVAVASFMSETCESCDLVLPAALGMEAFDDVQTPYGSGRVTYALARPVARPFENARSAGELFIALAQELGLELGVKDMPELLYKHAYALGAPFRAMLEEGKVHVAGFDAPVSPLFYNWEAIRKAASAPGADGDLQVAPVTVLAVGTPQTAIPPFATKVVTDYQLKGRYSVAQMNGATAAKLKVKAGDLVRLVAGNNVEITVVAAIFEGILPDTVSLVAGLGHTAFDEFSKGKGANVLALTSVCREPGTGLPVWGLAGVKAARA</sequence>
<comment type="caution">
    <text evidence="10">The sequence shown here is derived from an EMBL/GenBank/DDBJ whole genome shotgun (WGS) entry which is preliminary data.</text>
</comment>
<evidence type="ECO:0000256" key="5">
    <source>
        <dbReference type="ARBA" id="ARBA00022729"/>
    </source>
</evidence>
<dbReference type="EMBL" id="DYZA01000084">
    <property type="protein sequence ID" value="HJD96904.1"/>
    <property type="molecule type" value="Genomic_DNA"/>
</dbReference>
<dbReference type="SUPFAM" id="SSF50692">
    <property type="entry name" value="ADC-like"/>
    <property type="match status" value="1"/>
</dbReference>
<dbReference type="InterPro" id="IPR006656">
    <property type="entry name" value="Mopterin_OxRdtase"/>
</dbReference>
<evidence type="ECO:0000256" key="3">
    <source>
        <dbReference type="ARBA" id="ARBA00022505"/>
    </source>
</evidence>
<dbReference type="AlphaFoldDB" id="A0A921DQU7"/>
<keyword evidence="2" id="KW-0004">4Fe-4S</keyword>
<evidence type="ECO:0000256" key="4">
    <source>
        <dbReference type="ARBA" id="ARBA00022723"/>
    </source>
</evidence>
<evidence type="ECO:0000256" key="2">
    <source>
        <dbReference type="ARBA" id="ARBA00022485"/>
    </source>
</evidence>
<dbReference type="Gene3D" id="3.30.2070.10">
    <property type="entry name" value="Formate dehydrogenase/DMSO reductase"/>
    <property type="match status" value="1"/>
</dbReference>
<dbReference type="PANTHER" id="PTHR43742">
    <property type="entry name" value="TRIMETHYLAMINE-N-OXIDE REDUCTASE"/>
    <property type="match status" value="1"/>
</dbReference>
<dbReference type="RefSeq" id="WP_304121524.1">
    <property type="nucleotide sequence ID" value="NZ_DYZA01000084.1"/>
</dbReference>
<evidence type="ECO:0000256" key="8">
    <source>
        <dbReference type="ARBA" id="ARBA00023014"/>
    </source>
</evidence>
<dbReference type="Pfam" id="PF00384">
    <property type="entry name" value="Molybdopterin"/>
    <property type="match status" value="1"/>
</dbReference>
<dbReference type="Pfam" id="PF01568">
    <property type="entry name" value="Molydop_binding"/>
    <property type="match status" value="1"/>
</dbReference>
<organism evidence="10 11">
    <name type="scientific">Mailhella massiliensis</name>
    <dbReference type="NCBI Taxonomy" id="1903261"/>
    <lineage>
        <taxon>Bacteria</taxon>
        <taxon>Pseudomonadati</taxon>
        <taxon>Thermodesulfobacteriota</taxon>
        <taxon>Desulfovibrionia</taxon>
        <taxon>Desulfovibrionales</taxon>
        <taxon>Desulfovibrionaceae</taxon>
        <taxon>Mailhella</taxon>
    </lineage>
</organism>
<dbReference type="PROSITE" id="PS51669">
    <property type="entry name" value="4FE4S_MOW_BIS_MGD"/>
    <property type="match status" value="1"/>
</dbReference>
<keyword evidence="7" id="KW-0408">Iron</keyword>
<dbReference type="Proteomes" id="UP000698963">
    <property type="component" value="Unassembled WGS sequence"/>
</dbReference>